<keyword evidence="2" id="KW-1185">Reference proteome</keyword>
<accession>A0A449AUU4</accession>
<gene>
    <name evidence="1" type="ORF">NCTC10194_00269</name>
</gene>
<sequence length="70" mass="8080">MDHYDQYKDNIREIFEGNFAKSNAVMNVMNNMIGDNFATNSDNSAKKDLIERITNIKNYDDTNGSKLDQK</sequence>
<organism evidence="1 2">
    <name type="scientific">Mycoplasmopsis glycophila</name>
    <dbReference type="NCBI Taxonomy" id="171285"/>
    <lineage>
        <taxon>Bacteria</taxon>
        <taxon>Bacillati</taxon>
        <taxon>Mycoplasmatota</taxon>
        <taxon>Mycoplasmoidales</taxon>
        <taxon>Metamycoplasmataceae</taxon>
        <taxon>Mycoplasmopsis</taxon>
    </lineage>
</organism>
<evidence type="ECO:0000313" key="2">
    <source>
        <dbReference type="Proteomes" id="UP000290815"/>
    </source>
</evidence>
<proteinExistence type="predicted"/>
<dbReference type="RefSeq" id="WP_027333833.1">
    <property type="nucleotide sequence ID" value="NZ_LR215024.1"/>
</dbReference>
<dbReference type="Proteomes" id="UP000290815">
    <property type="component" value="Chromosome"/>
</dbReference>
<dbReference type="KEGG" id="mgly:NCTC10194_00269"/>
<name>A0A449AUU4_9BACT</name>
<dbReference type="AlphaFoldDB" id="A0A449AUU4"/>
<reference evidence="1 2" key="1">
    <citation type="submission" date="2019-01" db="EMBL/GenBank/DDBJ databases">
        <authorList>
            <consortium name="Pathogen Informatics"/>
        </authorList>
    </citation>
    <scope>NUCLEOTIDE SEQUENCE [LARGE SCALE GENOMIC DNA]</scope>
    <source>
        <strain evidence="1 2">NCTC10194</strain>
    </source>
</reference>
<protein>
    <submittedName>
        <fullName evidence="1">Uncharacterized protein</fullName>
    </submittedName>
</protein>
<evidence type="ECO:0000313" key="1">
    <source>
        <dbReference type="EMBL" id="VEU70265.1"/>
    </source>
</evidence>
<dbReference type="EMBL" id="LR215024">
    <property type="protein sequence ID" value="VEU70265.1"/>
    <property type="molecule type" value="Genomic_DNA"/>
</dbReference>